<dbReference type="OrthoDB" id="6307329at2"/>
<organism evidence="2 3">
    <name type="scientific">Flammeovirga pectinis</name>
    <dbReference type="NCBI Taxonomy" id="2494373"/>
    <lineage>
        <taxon>Bacteria</taxon>
        <taxon>Pseudomonadati</taxon>
        <taxon>Bacteroidota</taxon>
        <taxon>Cytophagia</taxon>
        <taxon>Cytophagales</taxon>
        <taxon>Flammeovirgaceae</taxon>
        <taxon>Flammeovirga</taxon>
    </lineage>
</organism>
<gene>
    <name evidence="2" type="ORF">EI427_06615</name>
</gene>
<dbReference type="SUPFAM" id="SSF53448">
    <property type="entry name" value="Nucleotide-diphospho-sugar transferases"/>
    <property type="match status" value="1"/>
</dbReference>
<dbReference type="KEGG" id="fll:EI427_06615"/>
<dbReference type="GO" id="GO:0016758">
    <property type="term" value="F:hexosyltransferase activity"/>
    <property type="evidence" value="ECO:0007669"/>
    <property type="project" value="UniProtKB-ARBA"/>
</dbReference>
<dbReference type="InterPro" id="IPR001173">
    <property type="entry name" value="Glyco_trans_2-like"/>
</dbReference>
<evidence type="ECO:0000259" key="1">
    <source>
        <dbReference type="Pfam" id="PF00535"/>
    </source>
</evidence>
<proteinExistence type="predicted"/>
<evidence type="ECO:0000313" key="2">
    <source>
        <dbReference type="EMBL" id="AZQ61921.1"/>
    </source>
</evidence>
<dbReference type="Gene3D" id="3.90.550.10">
    <property type="entry name" value="Spore Coat Polysaccharide Biosynthesis Protein SpsA, Chain A"/>
    <property type="match status" value="1"/>
</dbReference>
<dbReference type="Pfam" id="PF00535">
    <property type="entry name" value="Glycos_transf_2"/>
    <property type="match status" value="1"/>
</dbReference>
<dbReference type="InterPro" id="IPR029044">
    <property type="entry name" value="Nucleotide-diphossugar_trans"/>
</dbReference>
<accession>A0A3Q9FKP1</accession>
<dbReference type="PANTHER" id="PTHR22916:SF3">
    <property type="entry name" value="UDP-GLCNAC:BETAGAL BETA-1,3-N-ACETYLGLUCOSAMINYLTRANSFERASE-LIKE PROTEIN 1"/>
    <property type="match status" value="1"/>
</dbReference>
<protein>
    <submittedName>
        <fullName evidence="2">Glycosyltransferase</fullName>
    </submittedName>
</protein>
<dbReference type="AlphaFoldDB" id="A0A3Q9FKP1"/>
<dbReference type="PANTHER" id="PTHR22916">
    <property type="entry name" value="GLYCOSYLTRANSFERASE"/>
    <property type="match status" value="1"/>
</dbReference>
<reference evidence="2 3" key="1">
    <citation type="submission" date="2018-12" db="EMBL/GenBank/DDBJ databases">
        <title>Flammeovirga pectinis sp. nov., isolated from the gut of the Korean scallop, Patinopecten yessoensis.</title>
        <authorList>
            <person name="Bae J.-W."/>
            <person name="Jeong Y.-S."/>
            <person name="Kang W."/>
        </authorList>
    </citation>
    <scope>NUCLEOTIDE SEQUENCE [LARGE SCALE GENOMIC DNA]</scope>
    <source>
        <strain evidence="2 3">L12M1</strain>
    </source>
</reference>
<keyword evidence="3" id="KW-1185">Reference proteome</keyword>
<keyword evidence="2" id="KW-0808">Transferase</keyword>
<dbReference type="Proteomes" id="UP000267268">
    <property type="component" value="Chromosome 1"/>
</dbReference>
<sequence length="296" mass="34942">MDDLLFSIIIPTYNRANFIEKTIDSALNQSYKEFEIIVIDDGSTDNTEEFIAQNYKESVKYLKVLNGERGAARNKGAEVAKGNYVYFLDSDDLLYPNHLEEAYNFIDKNNSPTIFFQQYEFTLEDDRKKINYRPKNNIINKELIMNGNFLSCHGVFINRDFFQQNKFNEDRNLAGSEDYELWLRIASKENIYFNPKVTSTLVYHDDRSVLNYSSDKLIKRKLLFLETLKNNSLVYKFYKSNWNQLSSDAYSYISLHIALTKKDKLIAWKYYLYALILYPKTLTSKRSFAIIKHLIF</sequence>
<feature type="domain" description="Glycosyltransferase 2-like" evidence="1">
    <location>
        <begin position="7"/>
        <end position="162"/>
    </location>
</feature>
<dbReference type="EMBL" id="CP034562">
    <property type="protein sequence ID" value="AZQ61921.1"/>
    <property type="molecule type" value="Genomic_DNA"/>
</dbReference>
<dbReference type="RefSeq" id="WP_126612927.1">
    <property type="nucleotide sequence ID" value="NZ_CP034562.1"/>
</dbReference>
<name>A0A3Q9FKP1_9BACT</name>
<evidence type="ECO:0000313" key="3">
    <source>
        <dbReference type="Proteomes" id="UP000267268"/>
    </source>
</evidence>